<reference evidence="10 11" key="2">
    <citation type="journal article" date="2014" name="J. Gen. Appl. Microbiol.">
        <title>The early diverging ascomycetous budding yeast Saitoella complicata has three histone deacetylases belonging to the Clr6, Hos2, and Rpd3 lineages.</title>
        <authorList>
            <person name="Nishida H."/>
            <person name="Matsumoto T."/>
            <person name="Kondo S."/>
            <person name="Hamamoto M."/>
            <person name="Yoshikawa H."/>
        </authorList>
    </citation>
    <scope>NUCLEOTIDE SEQUENCE [LARGE SCALE GENOMIC DNA]</scope>
    <source>
        <strain evidence="10 11">NRRL Y-17804</strain>
    </source>
</reference>
<proteinExistence type="inferred from homology"/>
<name>A0A0E9NBA8_SAICN</name>
<reference evidence="10 11" key="1">
    <citation type="journal article" date="2011" name="J. Gen. Appl. Microbiol.">
        <title>Draft genome sequencing of the enigmatic yeast Saitoella complicata.</title>
        <authorList>
            <person name="Nishida H."/>
            <person name="Hamamoto M."/>
            <person name="Sugiyama J."/>
        </authorList>
    </citation>
    <scope>NUCLEOTIDE SEQUENCE [LARGE SCALE GENOMIC DNA]</scope>
    <source>
        <strain evidence="10 11">NRRL Y-17804</strain>
    </source>
</reference>
<gene>
    <name evidence="10" type="ORF">G7K_1335-t1</name>
</gene>
<feature type="transmembrane region" description="Helical" evidence="8">
    <location>
        <begin position="175"/>
        <end position="196"/>
    </location>
</feature>
<dbReference type="Gene3D" id="1.20.1420.30">
    <property type="entry name" value="NCX, central ion-binding region"/>
    <property type="match status" value="2"/>
</dbReference>
<feature type="transmembrane region" description="Helical" evidence="8">
    <location>
        <begin position="733"/>
        <end position="752"/>
    </location>
</feature>
<feature type="compositionally biased region" description="Basic and acidic residues" evidence="7">
    <location>
        <begin position="328"/>
        <end position="339"/>
    </location>
</feature>
<feature type="transmembrane region" description="Helical" evidence="8">
    <location>
        <begin position="12"/>
        <end position="37"/>
    </location>
</feature>
<evidence type="ECO:0000256" key="3">
    <source>
        <dbReference type="ARBA" id="ARBA00022448"/>
    </source>
</evidence>
<dbReference type="OMA" id="ARAHFHI"/>
<evidence type="ECO:0000313" key="11">
    <source>
        <dbReference type="Proteomes" id="UP000033140"/>
    </source>
</evidence>
<dbReference type="InterPro" id="IPR051359">
    <property type="entry name" value="CaCA_antiporter"/>
</dbReference>
<evidence type="ECO:0000256" key="2">
    <source>
        <dbReference type="ARBA" id="ARBA00008170"/>
    </source>
</evidence>
<dbReference type="Proteomes" id="UP000033140">
    <property type="component" value="Unassembled WGS sequence"/>
</dbReference>
<reference evidence="10 11" key="3">
    <citation type="journal article" date="2015" name="Genome Announc.">
        <title>Draft Genome Sequence of the Archiascomycetous Yeast Saitoella complicata.</title>
        <authorList>
            <person name="Yamauchi K."/>
            <person name="Kondo S."/>
            <person name="Hamamoto M."/>
            <person name="Takahashi Y."/>
            <person name="Ogura Y."/>
            <person name="Hayashi T."/>
            <person name="Nishida H."/>
        </authorList>
    </citation>
    <scope>NUCLEOTIDE SEQUENCE [LARGE SCALE GENOMIC DNA]</scope>
    <source>
        <strain evidence="10 11">NRRL Y-17804</strain>
    </source>
</reference>
<feature type="transmembrane region" description="Helical" evidence="8">
    <location>
        <begin position="208"/>
        <end position="227"/>
    </location>
</feature>
<dbReference type="PANTHER" id="PTHR12266:SF0">
    <property type="entry name" value="MITOCHONDRIAL SODIUM_CALCIUM EXCHANGER PROTEIN"/>
    <property type="match status" value="1"/>
</dbReference>
<feature type="domain" description="Sodium/calcium exchanger membrane region" evidence="9">
    <location>
        <begin position="115"/>
        <end position="250"/>
    </location>
</feature>
<sequence length="988" mass="106495">MKPQCQRKSRRSCAFVVFLVATIAVIYILGLVGGYGLPADTTRHNGVEKRDLIAELVGHKGKAHECADVFTRTDKCAYVRKHCHSDSLLNYLELYFCAPKGVRMSLLIGMVVLLASLFSTVGLASSDFFCPNLATISHTLSLPESVAGVTLLAFGNGSPDLFSTFASFSQHSSSLAIGELVGAASFICAVVAGSMAIVRPFGVVRRAFLRDVGFFLVAVCFTTGFLADGRLYLWESVVMVVYYVVYAGMVVGTTYVERKRHRRRMERALIRHQFEPPGTDAEFLDGNEEAEESAADENTSLLGHSADDVRALTDITEEDEEAGPSTPSDDHSELESEYRELNSSMALVRTADYGPSRIRPSLFGALEFRSIVNSLQQSSAVAHQLQLSPGTGPRIRGRSVSPRQGMVANAYARGHGLRRHTVGMGAVPDPDALQPVVPSSGPRKYPVLGRSSTDTDIGVTVGRAQSVTGAGLDYFSIGRLSAAEEQEPVMPAAPVNSPNFMLKPRDDVPQLRIYTGTPVSTAPNSGDTKKKQDEHVVPVVPSVTVTASEDEYESGGEIAAHRVRKLRAEERGGGVNRMLSPTAHFSHSPIAMSPSQRYASPRSTPPLSPAAEVREVHDHLNTPLISQSTVPRWWPKPLLPDPIVLRATLFPTTLNFWEKPFSGKVVSLLAIVPVFALTITLPVVETYPEQGEKPKTSGASTPAGSMILDHDLPVLEALDDAVGEHMLKGWNRWLTGVQCIMAPVFLTFIMFFDEPLLHPMLYALVAGLAPLGLLITFTEPGEVPLGHSFLSYVGFIVAVGWISTIANEVVGVLRALGLILGISEAILGLTVFAVGNSLGDLIADITIAKMGFSMMAFSACIGGPMMNILLGIGISGIIATLKEPDHTYPISLSPTLVTTTSALIVTLIGLLVSVPRSGYKMTREIGICLLALWGVATITNVAVEIILLEKASFASSRLRIRFQAQNYVTPSIKPPKLKSISSPPRLIT</sequence>
<comment type="caution">
    <text evidence="10">The sequence shown here is derived from an EMBL/GenBank/DDBJ whole genome shotgun (WGS) entry which is preliminary data.</text>
</comment>
<feature type="transmembrane region" description="Helical" evidence="8">
    <location>
        <begin position="233"/>
        <end position="256"/>
    </location>
</feature>
<dbReference type="PANTHER" id="PTHR12266">
    <property type="entry name" value="NA+/CA2+ K+ INDEPENDENT EXCHANGER"/>
    <property type="match status" value="1"/>
</dbReference>
<dbReference type="STRING" id="698492.A0A0E9NBA8"/>
<evidence type="ECO:0000256" key="6">
    <source>
        <dbReference type="ARBA" id="ARBA00023136"/>
    </source>
</evidence>
<dbReference type="InterPro" id="IPR044880">
    <property type="entry name" value="NCX_ion-bd_dom_sf"/>
</dbReference>
<keyword evidence="6 8" id="KW-0472">Membrane</keyword>
<feature type="transmembrane region" description="Helical" evidence="8">
    <location>
        <begin position="924"/>
        <end position="948"/>
    </location>
</feature>
<keyword evidence="11" id="KW-1185">Reference proteome</keyword>
<protein>
    <recommendedName>
        <fullName evidence="9">Sodium/calcium exchanger membrane region domain-containing protein</fullName>
    </recommendedName>
</protein>
<feature type="domain" description="Sodium/calcium exchanger membrane region" evidence="9">
    <location>
        <begin position="791"/>
        <end position="939"/>
    </location>
</feature>
<evidence type="ECO:0000256" key="5">
    <source>
        <dbReference type="ARBA" id="ARBA00022989"/>
    </source>
</evidence>
<dbReference type="GO" id="GO:0016020">
    <property type="term" value="C:membrane"/>
    <property type="evidence" value="ECO:0007669"/>
    <property type="project" value="UniProtKB-SubCell"/>
</dbReference>
<feature type="transmembrane region" description="Helical" evidence="8">
    <location>
        <begin position="136"/>
        <end position="155"/>
    </location>
</feature>
<feature type="transmembrane region" description="Helical" evidence="8">
    <location>
        <begin position="104"/>
        <end position="124"/>
    </location>
</feature>
<dbReference type="InterPro" id="IPR004837">
    <property type="entry name" value="NaCa_Exmemb"/>
</dbReference>
<dbReference type="Pfam" id="PF01699">
    <property type="entry name" value="Na_Ca_ex"/>
    <property type="match status" value="2"/>
</dbReference>
<feature type="region of interest" description="Disordered" evidence="7">
    <location>
        <begin position="317"/>
        <end position="339"/>
    </location>
</feature>
<feature type="transmembrane region" description="Helical" evidence="8">
    <location>
        <begin position="789"/>
        <end position="806"/>
    </location>
</feature>
<organism evidence="10 11">
    <name type="scientific">Saitoella complicata (strain BCRC 22490 / CBS 7301 / JCM 7358 / NBRC 10748 / NRRL Y-17804)</name>
    <dbReference type="NCBI Taxonomy" id="698492"/>
    <lineage>
        <taxon>Eukaryota</taxon>
        <taxon>Fungi</taxon>
        <taxon>Dikarya</taxon>
        <taxon>Ascomycota</taxon>
        <taxon>Taphrinomycotina</taxon>
        <taxon>Taphrinomycotina incertae sedis</taxon>
        <taxon>Saitoella</taxon>
    </lineage>
</organism>
<evidence type="ECO:0000256" key="4">
    <source>
        <dbReference type="ARBA" id="ARBA00022692"/>
    </source>
</evidence>
<dbReference type="EMBL" id="BACD03000007">
    <property type="protein sequence ID" value="GAO47124.1"/>
    <property type="molecule type" value="Genomic_DNA"/>
</dbReference>
<keyword evidence="3" id="KW-0813">Transport</keyword>
<dbReference type="GO" id="GO:0008324">
    <property type="term" value="F:monoatomic cation transmembrane transporter activity"/>
    <property type="evidence" value="ECO:0007669"/>
    <property type="project" value="TreeGrafter"/>
</dbReference>
<dbReference type="GO" id="GO:0006874">
    <property type="term" value="P:intracellular calcium ion homeostasis"/>
    <property type="evidence" value="ECO:0007669"/>
    <property type="project" value="TreeGrafter"/>
</dbReference>
<feature type="region of interest" description="Disordered" evidence="7">
    <location>
        <begin position="575"/>
        <end position="609"/>
    </location>
</feature>
<comment type="similarity">
    <text evidence="2">Belongs to the Ca(2+):cation antiporter (CaCA) (TC 2.A.19) family.</text>
</comment>
<feature type="compositionally biased region" description="Polar residues" evidence="7">
    <location>
        <begin position="593"/>
        <end position="602"/>
    </location>
</feature>
<comment type="subcellular location">
    <subcellularLocation>
        <location evidence="1">Membrane</location>
        <topology evidence="1">Multi-pass membrane protein</topology>
    </subcellularLocation>
</comment>
<feature type="transmembrane region" description="Helical" evidence="8">
    <location>
        <begin position="854"/>
        <end position="878"/>
    </location>
</feature>
<evidence type="ECO:0000256" key="1">
    <source>
        <dbReference type="ARBA" id="ARBA00004141"/>
    </source>
</evidence>
<evidence type="ECO:0000256" key="7">
    <source>
        <dbReference type="SAM" id="MobiDB-lite"/>
    </source>
</evidence>
<evidence type="ECO:0000313" key="10">
    <source>
        <dbReference type="EMBL" id="GAO47124.1"/>
    </source>
</evidence>
<keyword evidence="5 8" id="KW-1133">Transmembrane helix</keyword>
<dbReference type="AlphaFoldDB" id="A0A0E9NBA8"/>
<feature type="transmembrane region" description="Helical" evidence="8">
    <location>
        <begin position="813"/>
        <end position="834"/>
    </location>
</feature>
<evidence type="ECO:0000256" key="8">
    <source>
        <dbReference type="SAM" id="Phobius"/>
    </source>
</evidence>
<keyword evidence="4 8" id="KW-0812">Transmembrane</keyword>
<evidence type="ECO:0000259" key="9">
    <source>
        <dbReference type="Pfam" id="PF01699"/>
    </source>
</evidence>
<feature type="transmembrane region" description="Helical" evidence="8">
    <location>
        <begin position="890"/>
        <end position="912"/>
    </location>
</feature>
<feature type="transmembrane region" description="Helical" evidence="8">
    <location>
        <begin position="759"/>
        <end position="777"/>
    </location>
</feature>
<accession>A0A0E9NBA8</accession>